<feature type="region of interest" description="Disordered" evidence="1">
    <location>
        <begin position="14"/>
        <end position="52"/>
    </location>
</feature>
<comment type="caution">
    <text evidence="2">The sequence shown here is derived from an EMBL/GenBank/DDBJ whole genome shotgun (WGS) entry which is preliminary data.</text>
</comment>
<organism evidence="2 3">
    <name type="scientific">Engystomops pustulosus</name>
    <name type="common">Tungara frog</name>
    <name type="synonym">Physalaemus pustulosus</name>
    <dbReference type="NCBI Taxonomy" id="76066"/>
    <lineage>
        <taxon>Eukaryota</taxon>
        <taxon>Metazoa</taxon>
        <taxon>Chordata</taxon>
        <taxon>Craniata</taxon>
        <taxon>Vertebrata</taxon>
        <taxon>Euteleostomi</taxon>
        <taxon>Amphibia</taxon>
        <taxon>Batrachia</taxon>
        <taxon>Anura</taxon>
        <taxon>Neobatrachia</taxon>
        <taxon>Hyloidea</taxon>
        <taxon>Leptodactylidae</taxon>
        <taxon>Leiuperinae</taxon>
        <taxon>Engystomops</taxon>
    </lineage>
</organism>
<protein>
    <submittedName>
        <fullName evidence="2">Uncharacterized protein</fullName>
    </submittedName>
</protein>
<evidence type="ECO:0000313" key="2">
    <source>
        <dbReference type="EMBL" id="KAG8536115.1"/>
    </source>
</evidence>
<proteinExistence type="predicted"/>
<dbReference type="Proteomes" id="UP000824782">
    <property type="component" value="Unassembled WGS sequence"/>
</dbReference>
<accession>A0AAV6YMV2</accession>
<evidence type="ECO:0000313" key="3">
    <source>
        <dbReference type="Proteomes" id="UP000824782"/>
    </source>
</evidence>
<dbReference type="AlphaFoldDB" id="A0AAV6YMV2"/>
<gene>
    <name evidence="2" type="ORF">GDO81_027093</name>
</gene>
<sequence>MSYSPITPKAAYTVLLPAPRGSTGPRSPRMSPPALHTSQRGPSSQWLHPVPKSISIGTGLTGRERRDCDCSSGCDWRIWMMMM</sequence>
<evidence type="ECO:0000256" key="1">
    <source>
        <dbReference type="SAM" id="MobiDB-lite"/>
    </source>
</evidence>
<reference evidence="2" key="1">
    <citation type="thesis" date="2020" institute="ProQuest LLC" country="789 East Eisenhower Parkway, Ann Arbor, MI, USA">
        <title>Comparative Genomics and Chromosome Evolution.</title>
        <authorList>
            <person name="Mudd A.B."/>
        </authorList>
    </citation>
    <scope>NUCLEOTIDE SEQUENCE</scope>
    <source>
        <strain evidence="2">237g6f4</strain>
        <tissue evidence="2">Blood</tissue>
    </source>
</reference>
<name>A0AAV6YMV2_ENGPU</name>
<keyword evidence="3" id="KW-1185">Reference proteome</keyword>
<feature type="compositionally biased region" description="Polar residues" evidence="1">
    <location>
        <begin position="36"/>
        <end position="46"/>
    </location>
</feature>
<dbReference type="EMBL" id="WNYA01050081">
    <property type="protein sequence ID" value="KAG8536115.1"/>
    <property type="molecule type" value="Genomic_DNA"/>
</dbReference>